<gene>
    <name evidence="16" type="ORF">CYMTET_53562</name>
</gene>
<evidence type="ECO:0000256" key="1">
    <source>
        <dbReference type="ARBA" id="ARBA00001192"/>
    </source>
</evidence>
<evidence type="ECO:0000256" key="14">
    <source>
        <dbReference type="RuleBase" id="RU003779"/>
    </source>
</evidence>
<evidence type="ECO:0000256" key="11">
    <source>
        <dbReference type="ARBA" id="ARBA00023002"/>
    </source>
</evidence>
<evidence type="ECO:0000256" key="5">
    <source>
        <dbReference type="ARBA" id="ARBA00022448"/>
    </source>
</evidence>
<dbReference type="PANTHER" id="PTHR31803">
    <property type="entry name" value="ALTERNATIVE OXIDASE"/>
    <property type="match status" value="1"/>
</dbReference>
<comment type="cofactor">
    <cofactor evidence="14">
        <name>Fe cation</name>
        <dbReference type="ChEBI" id="CHEBI:24875"/>
    </cofactor>
    <text evidence="14">Binds 2 iron ions per subunit.</text>
</comment>
<comment type="caution">
    <text evidence="16">The sequence shown here is derived from an EMBL/GenBank/DDBJ whole genome shotgun (WGS) entry which is preliminary data.</text>
</comment>
<reference evidence="16 17" key="1">
    <citation type="journal article" date="2015" name="Genome Biol. Evol.">
        <title>Comparative Genomics of a Bacterivorous Green Alga Reveals Evolutionary Causalities and Consequences of Phago-Mixotrophic Mode of Nutrition.</title>
        <authorList>
            <person name="Burns J.A."/>
            <person name="Paasch A."/>
            <person name="Narechania A."/>
            <person name="Kim E."/>
        </authorList>
    </citation>
    <scope>NUCLEOTIDE SEQUENCE [LARGE SCALE GENOMIC DNA]</scope>
    <source>
        <strain evidence="16 17">PLY_AMNH</strain>
    </source>
</reference>
<dbReference type="GO" id="GO:0009916">
    <property type="term" value="F:alternative oxidase activity"/>
    <property type="evidence" value="ECO:0007669"/>
    <property type="project" value="UniProtKB-UniRule"/>
</dbReference>
<name>A0AAE0EPL2_9CHLO</name>
<dbReference type="GO" id="GO:0010230">
    <property type="term" value="P:alternative respiration"/>
    <property type="evidence" value="ECO:0007669"/>
    <property type="project" value="TreeGrafter"/>
</dbReference>
<comment type="catalytic activity">
    <reaction evidence="1 14">
        <text>2 a ubiquinol + O2 = 2 a ubiquinone + 2 H2O</text>
        <dbReference type="Rhea" id="RHEA:30255"/>
        <dbReference type="Rhea" id="RHEA-COMP:9565"/>
        <dbReference type="Rhea" id="RHEA-COMP:9566"/>
        <dbReference type="ChEBI" id="CHEBI:15377"/>
        <dbReference type="ChEBI" id="CHEBI:15379"/>
        <dbReference type="ChEBI" id="CHEBI:16389"/>
        <dbReference type="ChEBI" id="CHEBI:17976"/>
        <dbReference type="EC" id="1.10.3.11"/>
    </reaction>
</comment>
<dbReference type="Proteomes" id="UP001190700">
    <property type="component" value="Unassembled WGS sequence"/>
</dbReference>
<dbReference type="GO" id="GO:0016020">
    <property type="term" value="C:membrane"/>
    <property type="evidence" value="ECO:0007669"/>
    <property type="project" value="UniProtKB-SubCell"/>
</dbReference>
<keyword evidence="8 14" id="KW-0479">Metal-binding</keyword>
<dbReference type="Gene3D" id="1.20.1260.140">
    <property type="entry name" value="Alternative oxidase"/>
    <property type="match status" value="2"/>
</dbReference>
<dbReference type="Pfam" id="PF01786">
    <property type="entry name" value="AOX"/>
    <property type="match status" value="2"/>
</dbReference>
<keyword evidence="13 14" id="KW-0472">Membrane</keyword>
<keyword evidence="7 14" id="KW-0812">Transmembrane</keyword>
<keyword evidence="5" id="KW-0813">Transport</keyword>
<dbReference type="GO" id="GO:0098803">
    <property type="term" value="C:respiratory chain complex"/>
    <property type="evidence" value="ECO:0007669"/>
    <property type="project" value="UniProtKB-UniRule"/>
</dbReference>
<comment type="subunit">
    <text evidence="4">Homodimer; disulfide-linked.</text>
</comment>
<comment type="similarity">
    <text evidence="3 14">Belongs to the alternative oxidase family.</text>
</comment>
<evidence type="ECO:0000256" key="12">
    <source>
        <dbReference type="ARBA" id="ARBA00023004"/>
    </source>
</evidence>
<evidence type="ECO:0000256" key="6">
    <source>
        <dbReference type="ARBA" id="ARBA00022660"/>
    </source>
</evidence>
<dbReference type="EMBL" id="LGRX02035100">
    <property type="protein sequence ID" value="KAK3236288.1"/>
    <property type="molecule type" value="Genomic_DNA"/>
</dbReference>
<evidence type="ECO:0000256" key="10">
    <source>
        <dbReference type="ARBA" id="ARBA00022989"/>
    </source>
</evidence>
<organism evidence="16 17">
    <name type="scientific">Cymbomonas tetramitiformis</name>
    <dbReference type="NCBI Taxonomy" id="36881"/>
    <lineage>
        <taxon>Eukaryota</taxon>
        <taxon>Viridiplantae</taxon>
        <taxon>Chlorophyta</taxon>
        <taxon>Pyramimonadophyceae</taxon>
        <taxon>Pyramimonadales</taxon>
        <taxon>Pyramimonadaceae</taxon>
        <taxon>Cymbomonas</taxon>
    </lineage>
</organism>
<evidence type="ECO:0000313" key="17">
    <source>
        <dbReference type="Proteomes" id="UP001190700"/>
    </source>
</evidence>
<evidence type="ECO:0000256" key="4">
    <source>
        <dbReference type="ARBA" id="ARBA00011748"/>
    </source>
</evidence>
<keyword evidence="10" id="KW-1133">Transmembrane helix</keyword>
<evidence type="ECO:0000256" key="13">
    <source>
        <dbReference type="ARBA" id="ARBA00023136"/>
    </source>
</evidence>
<evidence type="ECO:0000256" key="8">
    <source>
        <dbReference type="ARBA" id="ARBA00022723"/>
    </source>
</evidence>
<dbReference type="InterPro" id="IPR002680">
    <property type="entry name" value="AOX"/>
</dbReference>
<dbReference type="InterPro" id="IPR038659">
    <property type="entry name" value="AOX_sf"/>
</dbReference>
<evidence type="ECO:0000313" key="16">
    <source>
        <dbReference type="EMBL" id="KAK3236288.1"/>
    </source>
</evidence>
<proteinExistence type="inferred from homology"/>
<dbReference type="EC" id="1.10.3.11" evidence="14"/>
<dbReference type="GO" id="GO:0046872">
    <property type="term" value="F:metal ion binding"/>
    <property type="evidence" value="ECO:0007669"/>
    <property type="project" value="UniProtKB-UniRule"/>
</dbReference>
<keyword evidence="6 14" id="KW-0679">Respiratory chain</keyword>
<evidence type="ECO:0000256" key="15">
    <source>
        <dbReference type="SAM" id="MobiDB-lite"/>
    </source>
</evidence>
<keyword evidence="9 14" id="KW-0249">Electron transport</keyword>
<evidence type="ECO:0000256" key="9">
    <source>
        <dbReference type="ARBA" id="ARBA00022982"/>
    </source>
</evidence>
<dbReference type="GO" id="GO:0106292">
    <property type="term" value="F:superoxide-generating NADPH oxidase activity"/>
    <property type="evidence" value="ECO:0007669"/>
    <property type="project" value="UniProtKB-ARBA"/>
</dbReference>
<dbReference type="GO" id="GO:0005739">
    <property type="term" value="C:mitochondrion"/>
    <property type="evidence" value="ECO:0007669"/>
    <property type="project" value="TreeGrafter"/>
</dbReference>
<evidence type="ECO:0000256" key="3">
    <source>
        <dbReference type="ARBA" id="ARBA00008388"/>
    </source>
</evidence>
<dbReference type="AlphaFoldDB" id="A0AAE0EPL2"/>
<protein>
    <recommendedName>
        <fullName evidence="14">Ubiquinol oxidase</fullName>
        <ecNumber evidence="14">1.10.3.11</ecNumber>
    </recommendedName>
</protein>
<evidence type="ECO:0000256" key="2">
    <source>
        <dbReference type="ARBA" id="ARBA00004370"/>
    </source>
</evidence>
<feature type="region of interest" description="Disordered" evidence="15">
    <location>
        <begin position="109"/>
        <end position="142"/>
    </location>
</feature>
<accession>A0AAE0EPL2</accession>
<keyword evidence="12 14" id="KW-0408">Iron</keyword>
<keyword evidence="17" id="KW-1185">Reference proteome</keyword>
<evidence type="ECO:0000256" key="7">
    <source>
        <dbReference type="ARBA" id="ARBA00022692"/>
    </source>
</evidence>
<dbReference type="GO" id="GO:0102721">
    <property type="term" value="F:ubiquinol:oxygen oxidoreductase activity"/>
    <property type="evidence" value="ECO:0007669"/>
    <property type="project" value="UniProtKB-EC"/>
</dbReference>
<dbReference type="PANTHER" id="PTHR31803:SF3">
    <property type="entry name" value="ALTERNATIVE OXIDASE"/>
    <property type="match status" value="1"/>
</dbReference>
<feature type="compositionally biased region" description="Basic and acidic residues" evidence="15">
    <location>
        <begin position="109"/>
        <end position="128"/>
    </location>
</feature>
<comment type="subcellular location">
    <subcellularLocation>
        <location evidence="2">Membrane</location>
    </subcellularLocation>
</comment>
<sequence length="142" mass="16380">MQPIYKAEDLDIEPHSRPVTGIRDRVPGMVAGMLRHMTSLRTMKRDHGWIHTLLEEAENERMHLLTFLQGTWRKKLFAQTATLRDVVLAVRADEACHSHVNHTFAEMDKEDTNPFSRGDHDIPKDFTQPRKVAGNHCQDSKI</sequence>
<keyword evidence="11 14" id="KW-0560">Oxidoreductase</keyword>